<feature type="binding site" evidence="10">
    <location>
        <position position="25"/>
    </location>
    <ligand>
        <name>Zn(2+)</name>
        <dbReference type="ChEBI" id="CHEBI:29105"/>
        <label>2</label>
    </ligand>
</feature>
<comment type="PTM">
    <text evidence="10">Asymmetrical arginine methylation by host PRMT6 seems to diminish the transactivation capacity of Tat and affects the interaction with host CCNT1.</text>
</comment>
<feature type="compositionally biased region" description="Polar residues" evidence="12">
    <location>
        <begin position="61"/>
        <end position="75"/>
    </location>
</feature>
<feature type="binding site" evidence="10">
    <location>
        <position position="33"/>
    </location>
    <ligand>
        <name>Zn(2+)</name>
        <dbReference type="ChEBI" id="CHEBI:29105"/>
        <label>1</label>
    </ligand>
</feature>
<feature type="compositionally biased region" description="Basic and acidic residues" evidence="12">
    <location>
        <begin position="83"/>
        <end position="93"/>
    </location>
</feature>
<evidence type="ECO:0000313" key="13">
    <source>
        <dbReference type="EMBL" id="ABI79829.1"/>
    </source>
</evidence>
<keyword evidence="10" id="KW-1035">Host cytoplasm</keyword>
<evidence type="ECO:0000256" key="6">
    <source>
        <dbReference type="ARBA" id="ARBA00023015"/>
    </source>
</evidence>
<keyword evidence="10" id="KW-1090">Inhibition of host innate immune response by virus</keyword>
<keyword evidence="7 10" id="KW-0010">Activator</keyword>
<keyword evidence="5 10" id="KW-0694">RNA-binding</keyword>
<reference evidence="13 14" key="1">
    <citation type="journal article" date="2006" name="J. Virol.">
        <title>Selection on the human immunodeficiency virus type 1 proteome following primary infection.</title>
        <authorList>
            <person name="Liu Y."/>
            <person name="McNevin J."/>
            <person name="Cao J."/>
            <person name="Zhao H."/>
            <person name="Genowati I."/>
            <person name="Wong K."/>
            <person name="McLaughlin S."/>
            <person name="McSweyn M.D."/>
            <person name="Diem K."/>
            <person name="Stevens C.E."/>
            <person name="Maenza J."/>
            <person name="He H."/>
            <person name="Nickle D.C."/>
            <person name="Shriner D."/>
            <person name="Holte S.E."/>
            <person name="Collier A.C."/>
            <person name="Corey L."/>
            <person name="McElrath M.J."/>
            <person name="Mullins J.I."/>
        </authorList>
    </citation>
    <scope>NUCLEOTIDE SEQUENCE [LARGE SCALE GENOMIC DNA]</scope>
    <source>
        <strain evidence="13">14189.1</strain>
    </source>
</reference>
<dbReference type="GO" id="GO:0005576">
    <property type="term" value="C:extracellular region"/>
    <property type="evidence" value="ECO:0007669"/>
    <property type="project" value="UniProtKB-SubCell"/>
</dbReference>
<keyword evidence="10" id="KW-0007">Acetylation</keyword>
<comment type="miscellaneous">
    <text evidence="10">HIV-1 lineages are divided in three main groups, M (for Major), O (for Outlier), and N (for New, or Non-M, Non-O). The vast majority of strains found worldwide belong to the group M. Group O seems to be endemic to and largely confined to Cameroon and neighboring countries in West Central Africa, where these viruses represent a small minority of HIV-1 strains. The group N is represented by a limited number of isolates from Cameroonian persons. The group M is further subdivided in 9 clades or subtypes (A to D, F to H, J and K).</text>
</comment>
<evidence type="ECO:0000256" key="10">
    <source>
        <dbReference type="HAMAP-Rule" id="MF_04079"/>
    </source>
</evidence>
<dbReference type="Proteomes" id="UP000109925">
    <property type="component" value="Genome"/>
</dbReference>
<gene>
    <name evidence="10 13" type="primary">tat</name>
</gene>
<dbReference type="GO" id="GO:0001070">
    <property type="term" value="F:RNA-binding transcription regulator activity"/>
    <property type="evidence" value="ECO:0007669"/>
    <property type="project" value="UniProtKB-UniRule"/>
</dbReference>
<comment type="domain">
    <text evidence="10">The cell attachment site mediates the interaction with ITGAV/ITGB3 and ITGA5/ITGB1 integrins, leading to vascular cell migration and invasion. This interaction also provides endothelial cells with the adhesion signal they require to grow in response to mitogens.</text>
</comment>
<evidence type="ECO:0000256" key="8">
    <source>
        <dbReference type="ARBA" id="ARBA00023163"/>
    </source>
</evidence>
<feature type="site" description="Essential for Tat translocation through the endosomal membrane" evidence="10">
    <location>
        <position position="11"/>
    </location>
</feature>
<keyword evidence="10" id="KW-1122">Modulation of host chromatin by virus</keyword>
<comment type="subunit">
    <text evidence="10">Interacts with host CCNT1. Associates with the P-TEFb complex composed at least of Tat, P-TEFb (CDK9 and CCNT1), TAR RNA, RNA Pol II. Recruits the HATs CREBBP, TAF1/TFIID, EP300, PCAF and GCN5L2. Interacts with host KAT5/Tip60; this interaction targets the latter to degradation. Interacts with the host deacetylase SIRT1. Interacts with host capping enzyme RNGTT; this interaction stimulates RNGTT. Binds to host KDR, and to the host integrins ITGAV/ITGB3 and ITGA5/ITGB1. Interacts with host KPNB1/importin beta-1 without previous binding to KPNA1/importin alpha-1. Interacts with EIF2AK2. Interacts with host nucleosome assembly protein NAP1L1; this interaction may be required for the transport of Tat within the nucleus, since the two proteins interact at the nuclear rim. Interacts with host C1QBP/SF2P32; this interaction involves lysine-acetylated Tat. Interacts with the host chemokine receptors CCR2, CCR3 and CXCR4. Interacts with host DPP4/CD26; this interaction may trigger an anti-proliferative effect. Interacts with host LDLR. Interacts with the host extracellular matrix metalloproteinase MMP1. Interacts with host PRMT6; this interaction mediates Tat's methylation. Interacts with, and is ubiquitinated by MDM2/Hdm2. Interacts with host PSMC3 and HTATIP2. Interacts with STAB1; this interaction may overcome SATB1-mediated repression of IL2 and IL2RA (interleukin) in T cells by binding to the same domain than HDAC1. Interacts (when acetylated) with human CDK13, thereby increasing HIV-1 mRNA splicing and promoting the production of the doubly spliced HIV-1 protein Nef.Interacts with host TBP; this interaction modulates the activity of transcriptional pre-initiation complex. Interacts with host RELA.</text>
</comment>
<feature type="binding site" evidence="10">
    <location>
        <position position="22"/>
    </location>
    <ligand>
        <name>Zn(2+)</name>
        <dbReference type="ChEBI" id="CHEBI:29105"/>
        <label>1</label>
    </ligand>
</feature>
<evidence type="ECO:0000256" key="12">
    <source>
        <dbReference type="SAM" id="MobiDB-lite"/>
    </source>
</evidence>
<feature type="modified residue" description="Asymmetric dimethylarginine; by host PRMT6" evidence="10">
    <location>
        <position position="53"/>
    </location>
</feature>
<comment type="subcellular location">
    <subcellularLocation>
        <location evidence="10">Host nucleus</location>
        <location evidence="10">Host nucleolus</location>
    </subcellularLocation>
    <subcellularLocation>
        <location evidence="10">Host cytoplasm</location>
    </subcellularLocation>
    <subcellularLocation>
        <location evidence="10">Secreted</location>
    </subcellularLocation>
    <text evidence="10">Probably localizes to both nuclear and nucleolar compartments. Nuclear localization is mediated through the interaction of the nuclear localization signal with importin KPNB1. Secretion occurs through a Golgi-independent pathway. Tat is released from infected cells to the extracellular space where it remains associated to the cell membrane, or is secreted into the cerebrospinal fluid and sera. Extracellular Tat can be endocytosed by surrounding uninfected cells via binding to several receptors depending on the cell type.</text>
</comment>
<feature type="region of interest" description="Interaction with the host capping enzyme RNGTT" evidence="10">
    <location>
        <begin position="49"/>
        <end position="86"/>
    </location>
</feature>
<keyword evidence="10" id="KW-1126">Modulation of host PP1 activity by virus</keyword>
<feature type="region of interest" description="Interaction with human CREBBP" evidence="10">
    <location>
        <begin position="1"/>
        <end position="24"/>
    </location>
</feature>
<dbReference type="GO" id="GO:1990970">
    <property type="term" value="F:trans-activation response element binding"/>
    <property type="evidence" value="ECO:0007669"/>
    <property type="project" value="UniProtKB-UniRule"/>
</dbReference>
<dbReference type="GO" id="GO:0006351">
    <property type="term" value="P:DNA-templated transcription"/>
    <property type="evidence" value="ECO:0007669"/>
    <property type="project" value="UniProtKB-UniRule"/>
</dbReference>
<feature type="compositionally biased region" description="Basic residues" evidence="12">
    <location>
        <begin position="48"/>
        <end position="58"/>
    </location>
</feature>
<feature type="short sequence motif" description="Cell attachment site" evidence="10">
    <location>
        <begin position="78"/>
        <end position="80"/>
    </location>
</feature>
<dbReference type="GO" id="GO:0042805">
    <property type="term" value="F:actinin binding"/>
    <property type="evidence" value="ECO:0007669"/>
    <property type="project" value="UniProtKB-UniRule"/>
</dbReference>
<keyword evidence="10" id="KW-0862">Zinc</keyword>
<dbReference type="InterPro" id="IPR036963">
    <property type="entry name" value="Tat_dom_sf"/>
</dbReference>
<feature type="binding site" evidence="10">
    <location>
        <position position="34"/>
    </location>
    <ligand>
        <name>Zn(2+)</name>
        <dbReference type="ChEBI" id="CHEBI:29105"/>
        <label>1</label>
    </ligand>
</feature>
<feature type="binding site" evidence="10">
    <location>
        <position position="37"/>
    </location>
    <ligand>
        <name>Zn(2+)</name>
        <dbReference type="ChEBI" id="CHEBI:29105"/>
        <label>1</label>
    </ligand>
</feature>
<dbReference type="GO" id="GO:0050434">
    <property type="term" value="P:positive regulation of viral transcription"/>
    <property type="evidence" value="ECO:0007669"/>
    <property type="project" value="UniProtKB-UniRule"/>
</dbReference>
<keyword evidence="10" id="KW-0899">Viral immunoevasion</keyword>
<organismHost>
    <name type="scientific">Homo sapiens</name>
    <name type="common">Human</name>
    <dbReference type="NCBI Taxonomy" id="9606"/>
</organismHost>
<keyword evidence="10" id="KW-1114">Inhibition of host interferon signaling pathway by virus</keyword>
<proteinExistence type="inferred from homology"/>
<feature type="short sequence motif" description="Nuclear localization signal, RNA-binding (TAR), and protein transduction" evidence="10">
    <location>
        <begin position="49"/>
        <end position="57"/>
    </location>
</feature>
<evidence type="ECO:0000256" key="5">
    <source>
        <dbReference type="ARBA" id="ARBA00022884"/>
    </source>
</evidence>
<comment type="function">
    <text evidence="10">Extracellular circulating Tat can be endocytosed by surrounding uninfected cells via the binding to several surface receptors such as CD26, CXCR4, heparan sulfate proteoglycans (HSPG) or LDLR. Neurons are rarely infected, but they internalize Tat via their LDLR. Through its interaction with nuclear HATs, Tat is potentially able to control the acetylation-dependent cellular gene expression. Modulates the expression of many cellular genes involved in cell survival, proliferation or in coding for cytokines or cytokine receptors. Tat plays a role in T-cell and neurons apoptosis. Tat induced neurotoxicity and apoptosis probably contribute to neuroAIDS. Circulating Tat also acts as a chemokine-like and/or growth factor-like molecule that binds to specific receptors on the surface of the cells, affecting many cellular pathways. In the vascular system, Tat binds to ITGAV/ITGB3 and ITGA5/ITGB1 integrins dimers at the surface of endothelial cells and competes with bFGF for heparin-binding sites, leading to an excess of soluble bFGF.</text>
</comment>
<feature type="region of interest" description="Cysteine-rich" evidence="10">
    <location>
        <begin position="22"/>
        <end position="37"/>
    </location>
</feature>
<evidence type="ECO:0000313" key="14">
    <source>
        <dbReference type="Proteomes" id="UP000109925"/>
    </source>
</evidence>
<dbReference type="InterPro" id="IPR001831">
    <property type="entry name" value="IV_Tat"/>
</dbReference>
<dbReference type="GO" id="GO:0039606">
    <property type="term" value="P:symbiont-mediated suppression of host translation initiation"/>
    <property type="evidence" value="ECO:0007669"/>
    <property type="project" value="UniProtKB-KW"/>
</dbReference>
<evidence type="ECO:0000256" key="1">
    <source>
        <dbReference type="ARBA" id="ARBA00009398"/>
    </source>
</evidence>
<keyword evidence="10" id="KW-0922">Interferon antiviral system evasion</keyword>
<keyword evidence="10" id="KW-0479">Metal-binding</keyword>
<comment type="PTM">
    <text evidence="10">Phosphorylated by EIF2AK2 on serine and threonine residues adjacent to the basic region important for TAR RNA binding and function. Phosphorylation of Tat by EIF2AK2 is dependent on the prior activation of EIF2AK2 by dsRNA.</text>
</comment>
<protein>
    <recommendedName>
        <fullName evidence="2 10">Protein Tat</fullName>
    </recommendedName>
    <alternativeName>
        <fullName evidence="9 10">Transactivating regulatory protein</fullName>
    </alternativeName>
</protein>
<organism evidence="13 14">
    <name type="scientific">Human immunodeficiency virus type 1</name>
    <name type="common">HIV-1</name>
    <dbReference type="NCBI Taxonomy" id="11676"/>
    <lineage>
        <taxon>Viruses</taxon>
        <taxon>Riboviria</taxon>
        <taxon>Pararnavirae</taxon>
        <taxon>Artverviricota</taxon>
        <taxon>Revtraviricetes</taxon>
        <taxon>Ortervirales</taxon>
        <taxon>Retroviridae</taxon>
        <taxon>Orthoretrovirinae</taxon>
        <taxon>Lentivirus</taxon>
        <taxon>Lentivirus humimdef1</taxon>
    </lineage>
</organism>
<accession>Q00F21</accession>
<evidence type="ECO:0000256" key="3">
    <source>
        <dbReference type="ARBA" id="ARBA00022562"/>
    </source>
</evidence>
<dbReference type="GO" id="GO:0032968">
    <property type="term" value="P:positive regulation of transcription elongation by RNA polymerase II"/>
    <property type="evidence" value="ECO:0007669"/>
    <property type="project" value="UniProtKB-UniRule"/>
</dbReference>
<keyword evidence="10" id="KW-0053">Apoptosis</keyword>
<feature type="region of interest" description="Transactivation" evidence="10">
    <location>
        <begin position="1"/>
        <end position="48"/>
    </location>
</feature>
<dbReference type="GO" id="GO:0019904">
    <property type="term" value="F:protein domain specific binding"/>
    <property type="evidence" value="ECO:0007669"/>
    <property type="project" value="UniProtKB-UniRule"/>
</dbReference>
<dbReference type="EMBL" id="DQ853441">
    <property type="protein sequence ID" value="ABI79829.1"/>
    <property type="molecule type" value="Genomic_RNA"/>
</dbReference>
<keyword evidence="10" id="KW-0832">Ubl conjugation</keyword>
<dbReference type="Gene3D" id="4.10.20.10">
    <property type="entry name" value="Tat domain"/>
    <property type="match status" value="1"/>
</dbReference>
<dbReference type="GO" id="GO:0030430">
    <property type="term" value="C:host cell cytoplasm"/>
    <property type="evidence" value="ECO:0007669"/>
    <property type="project" value="UniProtKB-SubCell"/>
</dbReference>
<comment type="PTM">
    <text evidence="10">Acetylation by EP300, CREBBP, GCN5L2/GCN5 and PCAF regulates the transactivation activity of Tat. EP300-mediated acetylation of Lys-50 promotes dissociation of Tat from the TAR RNA through the competitive binding to PCAF's bromodomain. In addition, the non-acetylated Tat's N-terminus can also interact with PCAF. PCAF-mediated acetylation of Lys-28 enhances Tat's binding to CCNT1. Lys-50 is deacetylated by SIRT1.</text>
</comment>
<feature type="cross-link" description="Glycyl lysine isopeptide (Lys-Gly) (interchain with G-Cter in ubiquitin)" evidence="10">
    <location>
        <position position="71"/>
    </location>
</feature>
<comment type="domain">
    <text evidence="10">The Cys-rich region may bind 2 zinc ions. This region is involved in binding to KAT5.</text>
</comment>
<dbReference type="GO" id="GO:0044196">
    <property type="term" value="C:host cell nucleolus"/>
    <property type="evidence" value="ECO:0007669"/>
    <property type="project" value="UniProtKB-SubCell"/>
</dbReference>
<keyword evidence="3 10" id="KW-1048">Host nucleus</keyword>
<keyword evidence="6 10" id="KW-0805">Transcription regulation</keyword>
<feature type="binding site" evidence="10">
    <location>
        <position position="27"/>
    </location>
    <ligand>
        <name>Zn(2+)</name>
        <dbReference type="ChEBI" id="CHEBI:29105"/>
        <label>2</label>
    </ligand>
</feature>
<sequence length="209" mass="24401">MEPVDPKLEPWKHPGSQPRTACNNCYCKKCCLHCQVCFMRKGLGISYGRKKRRQRRRAAKDSSTNQVSLPKQPASQPRGDPTGPKEQKKKVERDRDRSIRLVEGFLALIWDDLRSLCLFSYHRLRDLLLIVTRIVELLGRRGWEALKYWWNLLQYWSQELKNSAISLLNTTAIVVAEGTDRVIEVVLRACRTILHIPRRIRQGLERLLL</sequence>
<evidence type="ECO:0000256" key="4">
    <source>
        <dbReference type="ARBA" id="ARBA00022581"/>
    </source>
</evidence>
<feature type="modified residue" description="N6-acetyllysine; by host EP300 and GCN5L2" evidence="10">
    <location>
        <position position="50"/>
    </location>
</feature>
<dbReference type="GO" id="GO:0004865">
    <property type="term" value="F:protein serine/threonine phosphatase inhibitor activity"/>
    <property type="evidence" value="ECO:0007669"/>
    <property type="project" value="UniProtKB-KW"/>
</dbReference>
<feature type="binding site" evidence="10">
    <location>
        <position position="30"/>
    </location>
    <ligand>
        <name>Zn(2+)</name>
        <dbReference type="ChEBI" id="CHEBI:29105"/>
        <label>2</label>
    </ligand>
</feature>
<feature type="region of interest" description="Core" evidence="10">
    <location>
        <begin position="38"/>
        <end position="48"/>
    </location>
</feature>
<keyword evidence="4 10" id="KW-0945">Host-virus interaction</keyword>
<evidence type="ECO:0000256" key="2">
    <source>
        <dbReference type="ARBA" id="ARBA00022376"/>
    </source>
</evidence>
<comment type="function">
    <text evidence="10">Transcriptional activator that increases RNA Pol II processivity, thereby increasing the level of full-length viral transcripts. Recognizes a hairpin structure at the 5'-LTR of the nascent viral mRNAs referred to as the transactivation responsive RNA element (TAR) and recruits the cyclin T1-CDK9 complex (P-TEFb complex) that will in turn hyperphosphorylate the RNA polymerase II to allow efficient elongation. The CDK9 component of P-TEFb and other Tat-activated kinases hyperphosphorylate the C-terminus of RNA Pol II that becomes stabilized and much more processive. Other factors such as HTATSF1/Tat-SF1, SUPT5H/SPT5, and HTATIP2 are also important for Tat's function. Besides its effect on RNA Pol II processivity, Tat induces chromatin remodeling of proviral genes by recruiting the histone acetyltransferases (HATs) CREBBP, EP300 and PCAF to the chromatin. This also contributes to the increase in proviral transcription rate, especially when the provirus integrates in transcriptionally silent region of the host genome. To ensure maximal activation of the LTR, Tat mediates nuclear translocation of NF-kappa-B by interacting with host RELA. Through its interaction with host TBP, Tat may also modulate transcription initiation. Tat can reactivate a latently infected cell by penetrating in it and transactivating its LTR promoter. In the cytoplasm, Tat is thought to act as a translational activator of HIV-1 mRNAs.</text>
</comment>
<feature type="modified residue" description="N6-acetyllysine; by host PCAF" evidence="10">
    <location>
        <position position="28"/>
    </location>
</feature>
<keyword evidence="10" id="KW-0964">Secreted</keyword>
<comment type="similarity">
    <text evidence="1 10 11">Belongs to the lentiviruses Tat family.</text>
</comment>
<dbReference type="PRINTS" id="PR00055">
    <property type="entry name" value="HIVTATDOMAIN"/>
</dbReference>
<feature type="region of interest" description="Disordered" evidence="12">
    <location>
        <begin position="48"/>
        <end position="93"/>
    </location>
</feature>
<dbReference type="GO" id="GO:0046872">
    <property type="term" value="F:metal ion binding"/>
    <property type="evidence" value="ECO:0007669"/>
    <property type="project" value="UniProtKB-UniRule"/>
</dbReference>
<evidence type="ECO:0000256" key="9">
    <source>
        <dbReference type="ARBA" id="ARBA00032765"/>
    </source>
</evidence>
<keyword evidence="10" id="KW-0597">Phosphoprotein</keyword>
<evidence type="ECO:0000256" key="7">
    <source>
        <dbReference type="ARBA" id="ARBA00023159"/>
    </source>
</evidence>
<feature type="modified residue" description="N6-acetyllysine; by host EP300 and GCN5L2" evidence="10">
    <location>
        <position position="51"/>
    </location>
</feature>
<name>Q00F21_HV1</name>
<keyword evidence="10" id="KW-1017">Isopeptide bond</keyword>
<dbReference type="HAMAP" id="MF_04079">
    <property type="entry name" value="HIV_TAT"/>
    <property type="match status" value="1"/>
</dbReference>
<dbReference type="GO" id="GO:0030332">
    <property type="term" value="F:cyclin binding"/>
    <property type="evidence" value="ECO:0007669"/>
    <property type="project" value="UniProtKB-UniRule"/>
</dbReference>
<evidence type="ECO:0000256" key="11">
    <source>
        <dbReference type="RuleBase" id="RU003311"/>
    </source>
</evidence>
<dbReference type="GO" id="GO:0039525">
    <property type="term" value="P:symbiont-mediated perturbation of host chromatin organization"/>
    <property type="evidence" value="ECO:0007669"/>
    <property type="project" value="UniProtKB-UniRule"/>
</dbReference>
<keyword evidence="8 10" id="KW-0804">Transcription</keyword>
<comment type="domain">
    <text evidence="10">The Arg-rich RNA-binding region binds the TAR RNA. This region also mediates the nuclear localization through direct binding to KPNB1 and is involved in Tat's transfer across cell membranes (protein transduction). The same region is required for the interaction with EP300, PCAF, EIF2AK2 and KDR.</text>
</comment>
<feature type="modified residue" description="Asymmetric dimethylarginine; by host PRMT6" evidence="10">
    <location>
        <position position="52"/>
    </location>
</feature>
<dbReference type="GO" id="GO:0039502">
    <property type="term" value="P:symbiont-mediated suppression of host type I interferon-mediated signaling pathway"/>
    <property type="evidence" value="ECO:0007669"/>
    <property type="project" value="UniProtKB-UniRule"/>
</dbReference>
<keyword evidence="10" id="KW-0488">Methylation</keyword>
<comment type="PTM">
    <text evidence="10">Polyubiquitination by host MDM2 does not target Tat to degradation, but activates its transactivation function and fosters interaction with CCNT1 and TAR RNA.</text>
</comment>
<dbReference type="GO" id="GO:0052170">
    <property type="term" value="P:symbiont-mediated suppression of host innate immune response"/>
    <property type="evidence" value="ECO:0007669"/>
    <property type="project" value="UniProtKB-KW"/>
</dbReference>
<dbReference type="Pfam" id="PF00539">
    <property type="entry name" value="Tat"/>
    <property type="match status" value="1"/>
</dbReference>
<comment type="domain">
    <text evidence="10">The transactivation domain mediates the interaction with CCNT1, GCN5L2, and MDM2.</text>
</comment>